<accession>A0A370TIT8</accession>
<dbReference type="AlphaFoldDB" id="A0A370TIT8"/>
<evidence type="ECO:0000313" key="2">
    <source>
        <dbReference type="Proteomes" id="UP000254866"/>
    </source>
</evidence>
<reference evidence="1 2" key="1">
    <citation type="journal article" date="2018" name="IMA Fungus">
        <title>IMA Genome-F 9: Draft genome sequence of Annulohypoxylon stygium, Aspergillus mulundensis, Berkeleyomyces basicola (syn. Thielaviopsis basicola), Ceratocystis smalleyi, two Cercospora beticola strains, Coleophoma cylindrospora, Fusarium fracticaudum, Phialophora cf. hyalina, and Morchella septimelata.</title>
        <authorList>
            <person name="Wingfield B.D."/>
            <person name="Bills G.F."/>
            <person name="Dong Y."/>
            <person name="Huang W."/>
            <person name="Nel W.J."/>
            <person name="Swalarsk-Parry B.S."/>
            <person name="Vaghefi N."/>
            <person name="Wilken P.M."/>
            <person name="An Z."/>
            <person name="de Beer Z.W."/>
            <person name="De Vos L."/>
            <person name="Chen L."/>
            <person name="Duong T.A."/>
            <person name="Gao Y."/>
            <person name="Hammerbacher A."/>
            <person name="Kikkert J.R."/>
            <person name="Li Y."/>
            <person name="Li H."/>
            <person name="Li K."/>
            <person name="Li Q."/>
            <person name="Liu X."/>
            <person name="Ma X."/>
            <person name="Naidoo K."/>
            <person name="Pethybridge S.J."/>
            <person name="Sun J."/>
            <person name="Steenkamp E.T."/>
            <person name="van der Nest M.A."/>
            <person name="van Wyk S."/>
            <person name="Wingfield M.J."/>
            <person name="Xiong C."/>
            <person name="Yue Q."/>
            <person name="Zhang X."/>
        </authorList>
    </citation>
    <scope>NUCLEOTIDE SEQUENCE [LARGE SCALE GENOMIC DNA]</scope>
    <source>
        <strain evidence="1 2">BP 5553</strain>
    </source>
</reference>
<organism evidence="1 2">
    <name type="scientific">Venustampulla echinocandica</name>
    <dbReference type="NCBI Taxonomy" id="2656787"/>
    <lineage>
        <taxon>Eukaryota</taxon>
        <taxon>Fungi</taxon>
        <taxon>Dikarya</taxon>
        <taxon>Ascomycota</taxon>
        <taxon>Pezizomycotina</taxon>
        <taxon>Leotiomycetes</taxon>
        <taxon>Helotiales</taxon>
        <taxon>Pleuroascaceae</taxon>
        <taxon>Venustampulla</taxon>
    </lineage>
</organism>
<keyword evidence="2" id="KW-1185">Reference proteome</keyword>
<comment type="caution">
    <text evidence="1">The sequence shown here is derived from an EMBL/GenBank/DDBJ whole genome shotgun (WGS) entry which is preliminary data.</text>
</comment>
<dbReference type="EMBL" id="NPIC01000006">
    <property type="protein sequence ID" value="RDL35268.1"/>
    <property type="molecule type" value="Genomic_DNA"/>
</dbReference>
<protein>
    <recommendedName>
        <fullName evidence="3">F-box domain-containing protein</fullName>
    </recommendedName>
</protein>
<dbReference type="Proteomes" id="UP000254866">
    <property type="component" value="Unassembled WGS sequence"/>
</dbReference>
<proteinExistence type="predicted"/>
<dbReference type="RefSeq" id="XP_031868091.1">
    <property type="nucleotide sequence ID" value="XM_032015822.1"/>
</dbReference>
<dbReference type="InterPro" id="IPR036047">
    <property type="entry name" value="F-box-like_dom_sf"/>
</dbReference>
<gene>
    <name evidence="1" type="ORF">BP5553_07199</name>
</gene>
<evidence type="ECO:0008006" key="3">
    <source>
        <dbReference type="Google" id="ProtNLM"/>
    </source>
</evidence>
<dbReference type="SUPFAM" id="SSF81383">
    <property type="entry name" value="F-box domain"/>
    <property type="match status" value="1"/>
</dbReference>
<sequence length="466" mass="53088">MASRHSIVGLPTELIQHILSFLPDATSLLSMILTCPSVYNAFIKVEVLITSQVVRNLVGPEVLPEAVAALTSSLLAPWERESMQTFVDDQLLSRQEPPRSWTLSKALALNHLHYHVEYFALSFGSHALAKLLAAGDVNDMLARSPTPSELHRIQRVLYRFEIYCNLFRGRKPAVFDIDEHRGVFFSKFAPWENEQLGCISDYLAHNVSPAFNEIADHDVAWGSAGIEDAFDLDSRRIQHTLSLGLAYLYKIVVAETYNERYKLLYNLYPKYLVDGFLYEGLSLANEPADALELAEYDQDDEKEFDRRYSPFVRELDLGPIQAWRWAHQHETRATFVYASPQSALREQGYVFWDLSRLEAWPAFQSPWEPPDTTAADNERISYRASLAMRDKCIRRAQIYGLGGRGWWSPDDESKVVYPPGVSAPERKTGIGKTSQKAAEDFQHRVANGIERPAWQNWVPRAPTGHR</sequence>
<dbReference type="GeneID" id="43600048"/>
<name>A0A370TIT8_9HELO</name>
<dbReference type="OrthoDB" id="5427059at2759"/>
<evidence type="ECO:0000313" key="1">
    <source>
        <dbReference type="EMBL" id="RDL35268.1"/>
    </source>
</evidence>